<proteinExistence type="predicted"/>
<dbReference type="Proteomes" id="UP000236736">
    <property type="component" value="Unassembled WGS sequence"/>
</dbReference>
<organism evidence="2 3">
    <name type="scientific">Algoriphagus boritolerans DSM 17298 = JCM 18970</name>
    <dbReference type="NCBI Taxonomy" id="1120964"/>
    <lineage>
        <taxon>Bacteria</taxon>
        <taxon>Pseudomonadati</taxon>
        <taxon>Bacteroidota</taxon>
        <taxon>Cytophagia</taxon>
        <taxon>Cytophagales</taxon>
        <taxon>Cyclobacteriaceae</taxon>
        <taxon>Algoriphagus</taxon>
    </lineage>
</organism>
<evidence type="ECO:0000256" key="1">
    <source>
        <dbReference type="SAM" id="MobiDB-lite"/>
    </source>
</evidence>
<name>A0A1H5YMZ4_9BACT</name>
<dbReference type="InterPro" id="IPR045459">
    <property type="entry name" value="DUF5908"/>
</dbReference>
<protein>
    <submittedName>
        <fullName evidence="2">Uncharacterized protein</fullName>
    </submittedName>
</protein>
<dbReference type="OrthoDB" id="827552at2"/>
<dbReference type="AlphaFoldDB" id="A0A1H5YMZ4"/>
<accession>A0A1H5YMZ4</accession>
<keyword evidence="3" id="KW-1185">Reference proteome</keyword>
<dbReference type="STRING" id="1120964.GCA_001313265_04269"/>
<dbReference type="RefSeq" id="WP_160111261.1">
    <property type="nucleotide sequence ID" value="NZ_FNVR01000020.1"/>
</dbReference>
<reference evidence="3" key="1">
    <citation type="submission" date="2016-10" db="EMBL/GenBank/DDBJ databases">
        <authorList>
            <person name="Varghese N."/>
            <person name="Submissions S."/>
        </authorList>
    </citation>
    <scope>NUCLEOTIDE SEQUENCE [LARGE SCALE GENOMIC DNA]</scope>
    <source>
        <strain evidence="3">DSM 17298</strain>
    </source>
</reference>
<dbReference type="Pfam" id="PF19265">
    <property type="entry name" value="DUF5908"/>
    <property type="match status" value="1"/>
</dbReference>
<evidence type="ECO:0000313" key="3">
    <source>
        <dbReference type="Proteomes" id="UP000236736"/>
    </source>
</evidence>
<feature type="compositionally biased region" description="Polar residues" evidence="1">
    <location>
        <begin position="22"/>
        <end position="31"/>
    </location>
</feature>
<gene>
    <name evidence="2" type="ORF">SAMN03080598_03095</name>
</gene>
<sequence length="51" mass="5733">MPIEIKELIIRTTVDTAEEKPTGSSKPQPGTESILLGIQELTRLIKEKNER</sequence>
<feature type="region of interest" description="Disordered" evidence="1">
    <location>
        <begin position="11"/>
        <end position="33"/>
    </location>
</feature>
<evidence type="ECO:0000313" key="2">
    <source>
        <dbReference type="EMBL" id="SEG25354.1"/>
    </source>
</evidence>
<dbReference type="EMBL" id="FNVR01000020">
    <property type="protein sequence ID" value="SEG25354.1"/>
    <property type="molecule type" value="Genomic_DNA"/>
</dbReference>